<protein>
    <submittedName>
        <fullName evidence="2">Uncharacterized protein</fullName>
    </submittedName>
</protein>
<dbReference type="Proteomes" id="UP000004217">
    <property type="component" value="Unassembled WGS sequence"/>
</dbReference>
<sequence>MDVLHVLRGVVDDGEPYGADREAEANQPIRPAARPVTRPAGSRTPLMIAGSASRPVSAVA</sequence>
<evidence type="ECO:0000313" key="3">
    <source>
        <dbReference type="Proteomes" id="UP000004217"/>
    </source>
</evidence>
<keyword evidence="3" id="KW-1185">Reference proteome</keyword>
<comment type="caution">
    <text evidence="2">The sequence shown here is derived from an EMBL/GenBank/DDBJ whole genome shotgun (WGS) entry which is preliminary data.</text>
</comment>
<gene>
    <name evidence="2" type="ORF">SZN_02312</name>
</gene>
<proteinExistence type="predicted"/>
<feature type="region of interest" description="Disordered" evidence="1">
    <location>
        <begin position="12"/>
        <end position="60"/>
    </location>
</feature>
<evidence type="ECO:0000313" key="2">
    <source>
        <dbReference type="EMBL" id="EGX61532.1"/>
    </source>
</evidence>
<dbReference type="RefSeq" id="WP_007491100.1">
    <property type="nucleotide sequence ID" value="NZ_AGBF01000003.1"/>
</dbReference>
<organism evidence="2 3">
    <name type="scientific">Streptomyces zinciresistens K42</name>
    <dbReference type="NCBI Taxonomy" id="700597"/>
    <lineage>
        <taxon>Bacteria</taxon>
        <taxon>Bacillati</taxon>
        <taxon>Actinomycetota</taxon>
        <taxon>Actinomycetes</taxon>
        <taxon>Kitasatosporales</taxon>
        <taxon>Streptomycetaceae</taxon>
        <taxon>Streptomyces</taxon>
    </lineage>
</organism>
<dbReference type="AlphaFoldDB" id="G2G4Q9"/>
<evidence type="ECO:0000256" key="1">
    <source>
        <dbReference type="SAM" id="MobiDB-lite"/>
    </source>
</evidence>
<reference evidence="2 3" key="1">
    <citation type="submission" date="2011-08" db="EMBL/GenBank/DDBJ databases">
        <authorList>
            <person name="Lin Y."/>
            <person name="Hao X."/>
            <person name="Johnstone L."/>
            <person name="Miller S.J."/>
            <person name="Wei G."/>
            <person name="Rensing C."/>
        </authorList>
    </citation>
    <scope>NUCLEOTIDE SEQUENCE [LARGE SCALE GENOMIC DNA]</scope>
    <source>
        <strain evidence="2 3">K42</strain>
    </source>
</reference>
<accession>G2G4Q9</accession>
<dbReference type="EMBL" id="AGBF01000003">
    <property type="protein sequence ID" value="EGX61532.1"/>
    <property type="molecule type" value="Genomic_DNA"/>
</dbReference>
<name>G2G4Q9_9ACTN</name>